<protein>
    <recommendedName>
        <fullName evidence="3">RiboL-PSP-HEPN domain-containing protein</fullName>
    </recommendedName>
</protein>
<evidence type="ECO:0000313" key="1">
    <source>
        <dbReference type="EMBL" id="MFB2619078.1"/>
    </source>
</evidence>
<dbReference type="EMBL" id="JBHFGU010000001">
    <property type="protein sequence ID" value="MFB2619078.1"/>
    <property type="molecule type" value="Genomic_DNA"/>
</dbReference>
<comment type="caution">
    <text evidence="1">The sequence shown here is derived from an EMBL/GenBank/DDBJ whole genome shotgun (WGS) entry which is preliminary data.</text>
</comment>
<sequence>MKLVRGTDEYRNFRNAMFHEFTLCEQAFDEFIMLAGANIHGQNDYETLGKLYNSYSKFIVHLYEFYVSCFKHNQGKTDNISHNDLDVLFTSEVEKLMGNMCSLIESGRAPSWVNDLSYYQEAVPLDFGQRFRDVRNNTSHVDYRRTGGGNRP</sequence>
<evidence type="ECO:0008006" key="3">
    <source>
        <dbReference type="Google" id="ProtNLM"/>
    </source>
</evidence>
<reference evidence="1 2" key="1">
    <citation type="submission" date="2024-09" db="EMBL/GenBank/DDBJ databases">
        <authorList>
            <person name="Zhang Y."/>
        </authorList>
    </citation>
    <scope>NUCLEOTIDE SEQUENCE [LARGE SCALE GENOMIC DNA]</scope>
    <source>
        <strain evidence="1 2">ZJ318</strain>
    </source>
</reference>
<keyword evidence="2" id="KW-1185">Reference proteome</keyword>
<dbReference type="RefSeq" id="WP_342200892.1">
    <property type="nucleotide sequence ID" value="NZ_JBCATE010000001.1"/>
</dbReference>
<dbReference type="Proteomes" id="UP001576708">
    <property type="component" value="Unassembled WGS sequence"/>
</dbReference>
<name>A0ABV4VFK7_9GAMM</name>
<organism evidence="1 2">
    <name type="scientific">Shewanella mangrovisoli</name>
    <dbReference type="NCBI Taxonomy" id="2864211"/>
    <lineage>
        <taxon>Bacteria</taxon>
        <taxon>Pseudomonadati</taxon>
        <taxon>Pseudomonadota</taxon>
        <taxon>Gammaproteobacteria</taxon>
        <taxon>Alteromonadales</taxon>
        <taxon>Shewanellaceae</taxon>
        <taxon>Shewanella</taxon>
    </lineage>
</organism>
<proteinExistence type="predicted"/>
<evidence type="ECO:0000313" key="2">
    <source>
        <dbReference type="Proteomes" id="UP001576708"/>
    </source>
</evidence>
<gene>
    <name evidence="1" type="ORF">ACE02W_04515</name>
</gene>
<accession>A0ABV4VFK7</accession>